<keyword evidence="2" id="KW-1185">Reference proteome</keyword>
<comment type="caution">
    <text evidence="1">The sequence shown here is derived from an EMBL/GenBank/DDBJ whole genome shotgun (WGS) entry which is preliminary data.</text>
</comment>
<reference evidence="1 2" key="1">
    <citation type="journal article" date="2013" name="Front. Microbiol.">
        <title>Comparative genomic analyses of the cyanobacterium, Lyngbya aestuarii BL J, a powerful hydrogen producer.</title>
        <authorList>
            <person name="Kothari A."/>
            <person name="Vaughn M."/>
            <person name="Garcia-Pichel F."/>
        </authorList>
    </citation>
    <scope>NUCLEOTIDE SEQUENCE [LARGE SCALE GENOMIC DNA]</scope>
    <source>
        <strain evidence="1 2">BL J</strain>
    </source>
</reference>
<dbReference type="AlphaFoldDB" id="U7Q9K6"/>
<proteinExistence type="predicted"/>
<evidence type="ECO:0000313" key="2">
    <source>
        <dbReference type="Proteomes" id="UP000017127"/>
    </source>
</evidence>
<name>U7Q9K6_9CYAN</name>
<dbReference type="Proteomes" id="UP000017127">
    <property type="component" value="Unassembled WGS sequence"/>
</dbReference>
<organism evidence="1 2">
    <name type="scientific">Lyngbya aestuarii BL J</name>
    <dbReference type="NCBI Taxonomy" id="1348334"/>
    <lineage>
        <taxon>Bacteria</taxon>
        <taxon>Bacillati</taxon>
        <taxon>Cyanobacteriota</taxon>
        <taxon>Cyanophyceae</taxon>
        <taxon>Oscillatoriophycideae</taxon>
        <taxon>Oscillatoriales</taxon>
        <taxon>Microcoleaceae</taxon>
        <taxon>Lyngbya</taxon>
    </lineage>
</organism>
<dbReference type="RefSeq" id="WP_023069235.1">
    <property type="nucleotide sequence ID" value="NZ_AUZM01000094.1"/>
</dbReference>
<accession>U7Q9K6</accession>
<gene>
    <name evidence="1" type="ORF">M595_5562</name>
</gene>
<dbReference type="EMBL" id="AUZM01000094">
    <property type="protein sequence ID" value="ERT04494.1"/>
    <property type="molecule type" value="Genomic_DNA"/>
</dbReference>
<dbReference type="OrthoDB" id="457703at2"/>
<protein>
    <submittedName>
        <fullName evidence="1">Uncharacterized protein</fullName>
    </submittedName>
</protein>
<sequence length="157" mass="18179">MKPFSFLTDYRPVFCQSQPQEYQSYIEIAVDVLQVQNQAKLEILKNFLLSLPSLTEIENVLAEAVHHLAQTDPQTYRWIIQHPDYLMPELDLTRLAQQLALSKLKNSPLILGEDFRLTRNGQLRLSDPAKKLLQAETSFKERLLFTEFLQADCLSKS</sequence>
<evidence type="ECO:0000313" key="1">
    <source>
        <dbReference type="EMBL" id="ERT04494.1"/>
    </source>
</evidence>